<dbReference type="EMBL" id="CVOQ01000009">
    <property type="protein sequence ID" value="CRI08201.1"/>
    <property type="molecule type" value="Genomic_DNA"/>
</dbReference>
<evidence type="ECO:0000313" key="1">
    <source>
        <dbReference type="EMBL" id="CRI08201.1"/>
    </source>
</evidence>
<dbReference type="AlphaFoldDB" id="A0A0U1MGA2"/>
<sequence length="25" mass="3065">MKATNNENYKLESESNYYNYDNVNF</sequence>
<gene>
    <name evidence="1" type="ORF">BN1321_170051</name>
</gene>
<evidence type="ECO:0000313" key="2">
    <source>
        <dbReference type="Proteomes" id="UP000039437"/>
    </source>
</evidence>
<proteinExistence type="predicted"/>
<dbReference type="Proteomes" id="UP000039437">
    <property type="component" value="Unassembled WGS sequence"/>
</dbReference>
<reference evidence="1 2" key="1">
    <citation type="submission" date="2015-04" db="EMBL/GenBank/DDBJ databases">
        <authorList>
            <person name="Syromyatnikov M.Y."/>
            <person name="Popov V.N."/>
        </authorList>
    </citation>
    <scope>NUCLEOTIDE SEQUENCE [LARGE SCALE GENOMIC DNA]</scope>
    <source>
        <strain evidence="1 2">AH1</strain>
    </source>
</reference>
<organism evidence="1 2">
    <name type="scientific">Staphylococcus aureus</name>
    <dbReference type="NCBI Taxonomy" id="1280"/>
    <lineage>
        <taxon>Bacteria</taxon>
        <taxon>Bacillati</taxon>
        <taxon>Bacillota</taxon>
        <taxon>Bacilli</taxon>
        <taxon>Bacillales</taxon>
        <taxon>Staphylococcaceae</taxon>
        <taxon>Staphylococcus</taxon>
    </lineage>
</organism>
<name>A0A0U1MGA2_STAAU</name>
<protein>
    <submittedName>
        <fullName evidence="1">Uncharacterized protein</fullName>
    </submittedName>
</protein>
<accession>A0A0U1MGA2</accession>